<evidence type="ECO:0000313" key="1">
    <source>
        <dbReference type="EMBL" id="GHB33746.1"/>
    </source>
</evidence>
<keyword evidence="2" id="KW-1185">Reference proteome</keyword>
<dbReference type="Proteomes" id="UP000637980">
    <property type="component" value="Unassembled WGS sequence"/>
</dbReference>
<sequence>MTFHQTDYSACMEAPRKDKKYLKWLHELPCVVTGREGEGVQAAHLRSGNLDYGKPQSGGQQKPDDYWCLPLWHEEHSKQHDMNEDAYWESQGIDPHALCCALRMVHPNTDRARVVIRRAREGRRK</sequence>
<proteinExistence type="predicted"/>
<protein>
    <submittedName>
        <fullName evidence="1">Uncharacterized protein</fullName>
    </submittedName>
</protein>
<dbReference type="InterPro" id="IPR010373">
    <property type="entry name" value="DUF968"/>
</dbReference>
<gene>
    <name evidence="1" type="ORF">GCM10007094_23240</name>
</gene>
<dbReference type="Pfam" id="PF06147">
    <property type="entry name" value="DUF968"/>
    <property type="match status" value="1"/>
</dbReference>
<reference evidence="2" key="1">
    <citation type="journal article" date="2019" name="Int. J. Syst. Evol. Microbiol.">
        <title>The Global Catalogue of Microorganisms (GCM) 10K type strain sequencing project: providing services to taxonomists for standard genome sequencing and annotation.</title>
        <authorList>
            <consortium name="The Broad Institute Genomics Platform"/>
            <consortium name="The Broad Institute Genome Sequencing Center for Infectious Disease"/>
            <person name="Wu L."/>
            <person name="Ma J."/>
        </authorList>
    </citation>
    <scope>NUCLEOTIDE SEQUENCE [LARGE SCALE GENOMIC DNA]</scope>
    <source>
        <strain evidence="2">KCTC 12861</strain>
    </source>
</reference>
<name>A0ABQ3EG42_9HYPH</name>
<dbReference type="RefSeq" id="WP_189436969.1">
    <property type="nucleotide sequence ID" value="NZ_BMXE01000004.1"/>
</dbReference>
<dbReference type="EMBL" id="BMXE01000004">
    <property type="protein sequence ID" value="GHB33746.1"/>
    <property type="molecule type" value="Genomic_DNA"/>
</dbReference>
<organism evidence="1 2">
    <name type="scientific">Pseudovibrio japonicus</name>
    <dbReference type="NCBI Taxonomy" id="366534"/>
    <lineage>
        <taxon>Bacteria</taxon>
        <taxon>Pseudomonadati</taxon>
        <taxon>Pseudomonadota</taxon>
        <taxon>Alphaproteobacteria</taxon>
        <taxon>Hyphomicrobiales</taxon>
        <taxon>Stappiaceae</taxon>
        <taxon>Pseudovibrio</taxon>
    </lineage>
</organism>
<evidence type="ECO:0000313" key="2">
    <source>
        <dbReference type="Proteomes" id="UP000637980"/>
    </source>
</evidence>
<comment type="caution">
    <text evidence="1">The sequence shown here is derived from an EMBL/GenBank/DDBJ whole genome shotgun (WGS) entry which is preliminary data.</text>
</comment>
<accession>A0ABQ3EG42</accession>